<keyword evidence="8 11" id="KW-0520">NAD</keyword>
<feature type="binding site" evidence="11">
    <location>
        <position position="126"/>
    </location>
    <ligand>
        <name>FAD</name>
        <dbReference type="ChEBI" id="CHEBI:57692"/>
    </ligand>
</feature>
<evidence type="ECO:0000256" key="10">
    <source>
        <dbReference type="ARBA" id="ARBA00031800"/>
    </source>
</evidence>
<keyword evidence="7 11" id="KW-0274">FAD</keyword>
<comment type="caution">
    <text evidence="13">The sequence shown here is derived from an EMBL/GenBank/DDBJ whole genome shotgun (WGS) entry which is preliminary data.</text>
</comment>
<proteinExistence type="inferred from homology"/>
<dbReference type="InterPro" id="IPR047001">
    <property type="entry name" value="MnmG_C_subdom"/>
</dbReference>
<keyword evidence="14" id="KW-1185">Reference proteome</keyword>
<keyword evidence="6 11" id="KW-0819">tRNA processing</keyword>
<dbReference type="InterPro" id="IPR020595">
    <property type="entry name" value="MnmG-rel_CS"/>
</dbReference>
<dbReference type="EMBL" id="JAAEJV010000073">
    <property type="protein sequence ID" value="MBF5060096.1"/>
    <property type="molecule type" value="Genomic_DNA"/>
</dbReference>
<dbReference type="InterPro" id="IPR044920">
    <property type="entry name" value="MnmG_C_subdom_sf"/>
</dbReference>
<comment type="subcellular location">
    <subcellularLocation>
        <location evidence="11">Cytoplasm</location>
    </subcellularLocation>
</comment>
<evidence type="ECO:0000259" key="12">
    <source>
        <dbReference type="SMART" id="SM01228"/>
    </source>
</evidence>
<evidence type="ECO:0000256" key="7">
    <source>
        <dbReference type="ARBA" id="ARBA00022827"/>
    </source>
</evidence>
<feature type="binding site" evidence="11">
    <location>
        <begin position="14"/>
        <end position="19"/>
    </location>
    <ligand>
        <name>FAD</name>
        <dbReference type="ChEBI" id="CHEBI:57692"/>
    </ligand>
</feature>
<dbReference type="Pfam" id="PF01134">
    <property type="entry name" value="GIDA"/>
    <property type="match status" value="1"/>
</dbReference>
<evidence type="ECO:0000313" key="13">
    <source>
        <dbReference type="EMBL" id="MBF5060096.1"/>
    </source>
</evidence>
<feature type="domain" description="tRNA uridine 5-carboxymethylaminomethyl modification enzyme C-terminal subdomain" evidence="12">
    <location>
        <begin position="530"/>
        <end position="601"/>
    </location>
</feature>
<sequence length="605" mass="67422">MWAYPDHFDVIIIGGGHAGCEAAHAAARMGSHTLLLTMNLDTIAKMSCNPAIGGTAKGHMVREIDALGGVMGKVADRTAIQCRMLNASKGPAVWSPRAQSDKLAYQTEMKHVLEDVPNLEIKQGTIEAIEVEEGKTVSVRIQEGIRYLGKAVILSAGTFMRGLLHIGETNYSGGRAGDKPSVGLSKCLEDLGFTLDRLKTGTPPRVNSRSIDFSKTEEQPPEDGVYFSFERQEKKLPQISCFITYTNDATKKIIQDNIHRSPMYSGKIKGVGPRYCPSIEDKIVRFADKERHQLFLEPEGLNTNEVYVNGISSSLPFDVQFAMMRTIAGLEEVEIMRPAYAIEYDYAISGQVKSTLETKQVEGLYFAGQVNGTTGYEEAAAQGLIAGVNASLKIQGKAPFILKRSEAYIGVMIDDLISKTLDEPYRMFTSRAEHRLLLRQDNCDLRLRDYGYELGLIDERTYAKFKHKKETIEGEKVRLDKTHLEYEGKATTLGRLLCRPEFSYDTLQKTFPEKVADHGTDINRAIEIDLKFAGYINREKKEVAKLEAIDSHPIPNHFDYQKVVGLRNEAQEKLSYHRPQNLGQASRISGVSPSDISILLVCLKK</sequence>
<evidence type="ECO:0000256" key="3">
    <source>
        <dbReference type="ARBA" id="ARBA00007653"/>
    </source>
</evidence>
<evidence type="ECO:0000256" key="2">
    <source>
        <dbReference type="ARBA" id="ARBA00003717"/>
    </source>
</evidence>
<evidence type="ECO:0000256" key="8">
    <source>
        <dbReference type="ARBA" id="ARBA00023027"/>
    </source>
</evidence>
<dbReference type="InterPro" id="IPR002218">
    <property type="entry name" value="MnmG-rel"/>
</dbReference>
<accession>A0ABS0B2Y3</accession>
<dbReference type="Gene3D" id="1.10.150.570">
    <property type="entry name" value="GidA associated domain, C-terminal subdomain"/>
    <property type="match status" value="1"/>
</dbReference>
<evidence type="ECO:0000256" key="6">
    <source>
        <dbReference type="ARBA" id="ARBA00022694"/>
    </source>
</evidence>
<keyword evidence="5 11" id="KW-0285">Flavoprotein</keyword>
<reference evidence="13 14" key="1">
    <citation type="submission" date="2020-01" db="EMBL/GenBank/DDBJ databases">
        <title>Draft genome sequence of Cand. Neptunochlamydia vexilliferae K9.</title>
        <authorList>
            <person name="Schulz F."/>
            <person name="Koestlbacher S."/>
            <person name="Wascher F."/>
            <person name="Pizzetti I."/>
            <person name="Horn M."/>
        </authorList>
    </citation>
    <scope>NUCLEOTIDE SEQUENCE [LARGE SCALE GENOMIC DNA]</scope>
    <source>
        <strain evidence="13 14">K9</strain>
    </source>
</reference>
<feature type="binding site" evidence="11">
    <location>
        <begin position="272"/>
        <end position="286"/>
    </location>
    <ligand>
        <name>NAD(+)</name>
        <dbReference type="ChEBI" id="CHEBI:57540"/>
    </ligand>
</feature>
<gene>
    <name evidence="11" type="primary">mnmG</name>
    <name evidence="11" type="synonym">gidA</name>
    <name evidence="13" type="ORF">NEPTK9_001624</name>
</gene>
<dbReference type="InterPro" id="IPR049312">
    <property type="entry name" value="GIDA_C_N"/>
</dbReference>
<comment type="similarity">
    <text evidence="3 11">Belongs to the MnmG family.</text>
</comment>
<comment type="subunit">
    <text evidence="9 11">Homodimer. Heterotetramer of two MnmE and two MnmG subunits.</text>
</comment>
<keyword evidence="11" id="KW-0963">Cytoplasm</keyword>
<dbReference type="PROSITE" id="PS01280">
    <property type="entry name" value="GIDA_1"/>
    <property type="match status" value="1"/>
</dbReference>
<dbReference type="Gene3D" id="3.50.50.60">
    <property type="entry name" value="FAD/NAD(P)-binding domain"/>
    <property type="match status" value="2"/>
</dbReference>
<dbReference type="InterPro" id="IPR026904">
    <property type="entry name" value="MnmG_C"/>
</dbReference>
<name>A0ABS0B2Y3_9BACT</name>
<evidence type="ECO:0000256" key="1">
    <source>
        <dbReference type="ARBA" id="ARBA00001974"/>
    </source>
</evidence>
<comment type="function">
    <text evidence="2 11">NAD-binding protein involved in the addition of a carboxymethylaminomethyl (cmnm) group at the wobble position (U34) of certain tRNAs, forming tRNA-cmnm(5)s(2)U34.</text>
</comment>
<dbReference type="Proteomes" id="UP001194714">
    <property type="component" value="Unassembled WGS sequence"/>
</dbReference>
<evidence type="ECO:0000256" key="4">
    <source>
        <dbReference type="ARBA" id="ARBA00020461"/>
    </source>
</evidence>
<dbReference type="HAMAP" id="MF_00129">
    <property type="entry name" value="MnmG_GidA"/>
    <property type="match status" value="1"/>
</dbReference>
<dbReference type="Pfam" id="PF21680">
    <property type="entry name" value="GIDA_C_1st"/>
    <property type="match status" value="1"/>
</dbReference>
<dbReference type="SUPFAM" id="SSF51905">
    <property type="entry name" value="FAD/NAD(P)-binding domain"/>
    <property type="match status" value="1"/>
</dbReference>
<dbReference type="PROSITE" id="PS01281">
    <property type="entry name" value="GIDA_2"/>
    <property type="match status" value="1"/>
</dbReference>
<evidence type="ECO:0000256" key="9">
    <source>
        <dbReference type="ARBA" id="ARBA00025948"/>
    </source>
</evidence>
<feature type="binding site" evidence="11">
    <location>
        <position position="369"/>
    </location>
    <ligand>
        <name>FAD</name>
        <dbReference type="ChEBI" id="CHEBI:57692"/>
    </ligand>
</feature>
<dbReference type="Gene3D" id="1.10.10.1800">
    <property type="entry name" value="tRNA uridine 5-carboxymethylaminomethyl modification enzyme MnmG/GidA"/>
    <property type="match status" value="1"/>
</dbReference>
<dbReference type="SMART" id="SM01228">
    <property type="entry name" value="GIDA_assoc_3"/>
    <property type="match status" value="1"/>
</dbReference>
<comment type="cofactor">
    <cofactor evidence="1 11">
        <name>FAD</name>
        <dbReference type="ChEBI" id="CHEBI:57692"/>
    </cofactor>
</comment>
<dbReference type="NCBIfam" id="TIGR00136">
    <property type="entry name" value="mnmG_gidA"/>
    <property type="match status" value="1"/>
</dbReference>
<protein>
    <recommendedName>
        <fullName evidence="4 11">tRNA uridine 5-carboxymethylaminomethyl modification enzyme MnmG</fullName>
    </recommendedName>
    <alternativeName>
        <fullName evidence="10 11">Glucose-inhibited division protein A</fullName>
    </alternativeName>
</protein>
<feature type="binding site" evidence="11">
    <location>
        <position position="181"/>
    </location>
    <ligand>
        <name>FAD</name>
        <dbReference type="ChEBI" id="CHEBI:57692"/>
    </ligand>
</feature>
<organism evidence="13 14">
    <name type="scientific">Candidatus Neptunichlamydia vexilliferae</name>
    <dbReference type="NCBI Taxonomy" id="1651774"/>
    <lineage>
        <taxon>Bacteria</taxon>
        <taxon>Pseudomonadati</taxon>
        <taxon>Chlamydiota</taxon>
        <taxon>Chlamydiia</taxon>
        <taxon>Parachlamydiales</taxon>
        <taxon>Simkaniaceae</taxon>
        <taxon>Candidatus Neptunichlamydia</taxon>
    </lineage>
</organism>
<dbReference type="Pfam" id="PF13932">
    <property type="entry name" value="SAM_GIDA_C"/>
    <property type="match status" value="1"/>
</dbReference>
<dbReference type="PANTHER" id="PTHR11806">
    <property type="entry name" value="GLUCOSE INHIBITED DIVISION PROTEIN A"/>
    <property type="match status" value="1"/>
</dbReference>
<evidence type="ECO:0000313" key="14">
    <source>
        <dbReference type="Proteomes" id="UP001194714"/>
    </source>
</evidence>
<dbReference type="PANTHER" id="PTHR11806:SF0">
    <property type="entry name" value="PROTEIN MTO1 HOMOLOG, MITOCHONDRIAL"/>
    <property type="match status" value="1"/>
</dbReference>
<dbReference type="InterPro" id="IPR040131">
    <property type="entry name" value="MnmG_N"/>
</dbReference>
<dbReference type="InterPro" id="IPR004416">
    <property type="entry name" value="MnmG"/>
</dbReference>
<evidence type="ECO:0000256" key="5">
    <source>
        <dbReference type="ARBA" id="ARBA00022630"/>
    </source>
</evidence>
<evidence type="ECO:0000256" key="11">
    <source>
        <dbReference type="HAMAP-Rule" id="MF_00129"/>
    </source>
</evidence>
<dbReference type="InterPro" id="IPR036188">
    <property type="entry name" value="FAD/NAD-bd_sf"/>
</dbReference>
<dbReference type="RefSeq" id="WP_194848426.1">
    <property type="nucleotide sequence ID" value="NZ_JAAEJV010000073.1"/>
</dbReference>